<organism evidence="2">
    <name type="scientific">Bradyrhizobiaceae bacterium N106b</name>
    <dbReference type="NCBI Taxonomy" id="596057"/>
    <lineage>
        <taxon>Bacteria</taxon>
        <taxon>Pseudomonadati</taxon>
        <taxon>Pseudomonadota</taxon>
        <taxon>Alphaproteobacteria</taxon>
        <taxon>Hyphomicrobiales</taxon>
        <taxon>Nitrobacteraceae</taxon>
    </lineage>
</organism>
<accession>C6L5N5</accession>
<sequence length="112" mass="13119">VARRLRHEWRRDGVAARRPERRQGPRAEIRQGLLCRRAGHVRAARREGQVQVLRLAGRSLHRDRRGDEEADPLPCRVQRQGRRAHRQECAHREGRRERADRAFAGQSRQPSA</sequence>
<gene>
    <name evidence="2" type="primary">nirK</name>
</gene>
<proteinExistence type="predicted"/>
<protein>
    <submittedName>
        <fullName evidence="2">Copper-containing nitrite reductase</fullName>
    </submittedName>
</protein>
<feature type="non-terminal residue" evidence="2">
    <location>
        <position position="1"/>
    </location>
</feature>
<evidence type="ECO:0000256" key="1">
    <source>
        <dbReference type="SAM" id="MobiDB-lite"/>
    </source>
</evidence>
<name>C6L5N5_9BRAD</name>
<reference evidence="2" key="1">
    <citation type="journal article" date="2009" name="Soil Sci. Plant Nutr.">
        <title>Advantages of a diluted nutrient broth medium for isolating N2-producing denitrifying bacteria of a-Proteobacteria in surface and subsurface upland soils.</title>
        <authorList>
            <person name="Hashimoto T."/>
            <person name="Koga M."/>
            <person name="Masaoka Y."/>
        </authorList>
    </citation>
    <scope>NUCLEOTIDE SEQUENCE</scope>
    <source>
        <strain evidence="2">N106b</strain>
    </source>
</reference>
<feature type="compositionally biased region" description="Basic and acidic residues" evidence="1">
    <location>
        <begin position="86"/>
        <end position="101"/>
    </location>
</feature>
<evidence type="ECO:0000313" key="2">
    <source>
        <dbReference type="EMBL" id="BAH90621.1"/>
    </source>
</evidence>
<dbReference type="AlphaFoldDB" id="C6L5N5"/>
<feature type="non-terminal residue" evidence="2">
    <location>
        <position position="112"/>
    </location>
</feature>
<dbReference type="EMBL" id="AB480431">
    <property type="protein sequence ID" value="BAH90621.1"/>
    <property type="molecule type" value="Genomic_DNA"/>
</dbReference>
<feature type="region of interest" description="Disordered" evidence="1">
    <location>
        <begin position="60"/>
        <end position="112"/>
    </location>
</feature>